<reference evidence="1 2" key="1">
    <citation type="journal article" date="2011" name="Stand. Genomic Sci.">
        <title>Complete genome sequence of Rhodospirillum rubrum type strain (S1).</title>
        <authorList>
            <person name="Munk A.C."/>
            <person name="Copeland A."/>
            <person name="Lucas S."/>
            <person name="Lapidus A."/>
            <person name="Del Rio T.G."/>
            <person name="Barry K."/>
            <person name="Detter J.C."/>
            <person name="Hammon N."/>
            <person name="Israni S."/>
            <person name="Pitluck S."/>
            <person name="Brettin T."/>
            <person name="Bruce D."/>
            <person name="Han C."/>
            <person name="Tapia R."/>
            <person name="Gilna P."/>
            <person name="Schmutz J."/>
            <person name="Larimer F."/>
            <person name="Land M."/>
            <person name="Kyrpides N.C."/>
            <person name="Mavromatis K."/>
            <person name="Richardson P."/>
            <person name="Rohde M."/>
            <person name="Goker M."/>
            <person name="Klenk H.P."/>
            <person name="Zhang Y."/>
            <person name="Roberts G.P."/>
            <person name="Reslewic S."/>
            <person name="Schwartz D.C."/>
        </authorList>
    </citation>
    <scope>NUCLEOTIDE SEQUENCE [LARGE SCALE GENOMIC DNA]</scope>
    <source>
        <strain evidence="2">ATCC 11170 / ATH 1.1.1 / DSM 467 / LMG 4362 / NCIMB 8255 / S1</strain>
    </source>
</reference>
<dbReference type="PANTHER" id="PTHR47623:SF1">
    <property type="entry name" value="OS09G0287300 PROTEIN"/>
    <property type="match status" value="1"/>
</dbReference>
<dbReference type="PATRIC" id="fig|269796.9.peg.2256"/>
<dbReference type="HOGENOM" id="CLU_084603_2_3_5"/>
<dbReference type="InterPro" id="IPR029033">
    <property type="entry name" value="His_PPase_superfam"/>
</dbReference>
<gene>
    <name evidence="1" type="ordered locus">Rru_A2162</name>
</gene>
<dbReference type="EnsemblBacteria" id="ABC22962">
    <property type="protein sequence ID" value="ABC22962"/>
    <property type="gene ID" value="Rru_A2162"/>
</dbReference>
<dbReference type="SUPFAM" id="SSF53254">
    <property type="entry name" value="Phosphoglycerate mutase-like"/>
    <property type="match status" value="1"/>
</dbReference>
<dbReference type="EMBL" id="CP000230">
    <property type="protein sequence ID" value="ABC22962.1"/>
    <property type="molecule type" value="Genomic_DNA"/>
</dbReference>
<proteinExistence type="predicted"/>
<dbReference type="SMART" id="SM00855">
    <property type="entry name" value="PGAM"/>
    <property type="match status" value="1"/>
</dbReference>
<protein>
    <submittedName>
        <fullName evidence="1">Phosphohistidine phosphatase, SixA</fullName>
    </submittedName>
</protein>
<organism evidence="1 2">
    <name type="scientific">Rhodospirillum rubrum (strain ATCC 11170 / ATH 1.1.1 / DSM 467 / LMG 4362 / NCIMB 8255 / S1)</name>
    <dbReference type="NCBI Taxonomy" id="269796"/>
    <lineage>
        <taxon>Bacteria</taxon>
        <taxon>Pseudomonadati</taxon>
        <taxon>Pseudomonadota</taxon>
        <taxon>Alphaproteobacteria</taxon>
        <taxon>Rhodospirillales</taxon>
        <taxon>Rhodospirillaceae</taxon>
        <taxon>Rhodospirillum</taxon>
    </lineage>
</organism>
<evidence type="ECO:0000313" key="2">
    <source>
        <dbReference type="Proteomes" id="UP000001929"/>
    </source>
</evidence>
<dbReference type="KEGG" id="rru:Rru_A2162"/>
<dbReference type="PhylomeDB" id="Q2RSD3"/>
<dbReference type="Gene3D" id="3.40.50.1240">
    <property type="entry name" value="Phosphoglycerate mutase-like"/>
    <property type="match status" value="1"/>
</dbReference>
<dbReference type="Pfam" id="PF00300">
    <property type="entry name" value="His_Phos_1"/>
    <property type="match status" value="1"/>
</dbReference>
<dbReference type="RefSeq" id="WP_011390011.1">
    <property type="nucleotide sequence ID" value="NC_007643.1"/>
</dbReference>
<dbReference type="Proteomes" id="UP000001929">
    <property type="component" value="Chromosome"/>
</dbReference>
<accession>Q2RSD3</accession>
<name>Q2RSD3_RHORT</name>
<dbReference type="InterPro" id="IPR013078">
    <property type="entry name" value="His_Pase_superF_clade-1"/>
</dbReference>
<dbReference type="AlphaFoldDB" id="Q2RSD3"/>
<evidence type="ECO:0000313" key="1">
    <source>
        <dbReference type="EMBL" id="ABC22962.1"/>
    </source>
</evidence>
<dbReference type="CDD" id="cd07067">
    <property type="entry name" value="HP_PGM_like"/>
    <property type="match status" value="1"/>
</dbReference>
<dbReference type="PANTHER" id="PTHR47623">
    <property type="entry name" value="OS09G0287300 PROTEIN"/>
    <property type="match status" value="1"/>
</dbReference>
<dbReference type="eggNOG" id="COG2062">
    <property type="taxonomic scope" value="Bacteria"/>
</dbReference>
<sequence>MKRLLLLRHAKSDWQDPEVDDFDRPLSARGRRAGRLIGLSLARRTDPPAVVLCSPARRTRETLALILPALYGVPVVYEPLLYVFDAGPLLNLLRGLQAETASVLVVGHNPALGDLTLALAGPASDPAALAKARDKFPTGALAELAIGRPWSDLEAACARLTAFTCPRDLE</sequence>
<keyword evidence="2" id="KW-1185">Reference proteome</keyword>
<dbReference type="STRING" id="269796.Rru_A2162"/>